<accession>A0A3A2ZM05</accession>
<evidence type="ECO:0000259" key="8">
    <source>
        <dbReference type="PROSITE" id="PS50048"/>
    </source>
</evidence>
<comment type="subcellular location">
    <subcellularLocation>
        <location evidence="1">Nucleus</location>
    </subcellularLocation>
</comment>
<dbReference type="SMART" id="SM00906">
    <property type="entry name" value="Fungal_trans"/>
    <property type="match status" value="1"/>
</dbReference>
<dbReference type="CDD" id="cd00067">
    <property type="entry name" value="GAL4"/>
    <property type="match status" value="1"/>
</dbReference>
<dbReference type="AlphaFoldDB" id="A0A3A2ZM05"/>
<keyword evidence="3" id="KW-0805">Transcription regulation</keyword>
<feature type="region of interest" description="Disordered" evidence="7">
    <location>
        <begin position="174"/>
        <end position="195"/>
    </location>
</feature>
<evidence type="ECO:0000256" key="3">
    <source>
        <dbReference type="ARBA" id="ARBA00023015"/>
    </source>
</evidence>
<gene>
    <name evidence="9" type="ORF">PHISCL_04066</name>
</gene>
<dbReference type="InterPro" id="IPR007219">
    <property type="entry name" value="XnlR_reg_dom"/>
</dbReference>
<feature type="compositionally biased region" description="Pro residues" evidence="7">
    <location>
        <begin position="1"/>
        <end position="11"/>
    </location>
</feature>
<reference evidence="10" key="1">
    <citation type="submission" date="2017-02" db="EMBL/GenBank/DDBJ databases">
        <authorList>
            <person name="Tafer H."/>
            <person name="Lopandic K."/>
        </authorList>
    </citation>
    <scope>NUCLEOTIDE SEQUENCE [LARGE SCALE GENOMIC DNA]</scope>
    <source>
        <strain evidence="10">CBS 366.77</strain>
    </source>
</reference>
<dbReference type="GO" id="GO:0000981">
    <property type="term" value="F:DNA-binding transcription factor activity, RNA polymerase II-specific"/>
    <property type="evidence" value="ECO:0007669"/>
    <property type="project" value="InterPro"/>
</dbReference>
<sequence length="712" mass="80181">MNPLLSSPPLPLGTTSQIPLPQTPASSAQPVASTVSISTRPPYPHIRSCLSCRHRKVKCDRQHPCSNCDRAGTECIFPPGPGRAPKKPRGTRDPRLLERLWKLEDIVCRLGAELDPEDRPTENGRKIDSEDPVDAIDQEFGRLLIDDTKSTYVSHRFWASLGDEVEEIRDLLREPLSDEDDRNPGATTNHTDQNLGLDTSLQGYRALSYSLRSFHPPFSQLITLFDVFKENVSPLVRIFHMPSMINTFWNSIASLDSLSKNTEALMFSIYYSAVISLTPEQCESLLEESRSAALAKYRFAVEQALARAGLLTTQSVVLIQAAVLFLSASRNEDNTRAVWSMTALVFHLAQALGLHRDGTSFQLKPFETEIRRRIWWHICLLDARSSEDHGCEPIVHDAVFDTKLPLNVNDSDLWPHMAEFPQEKEEATEMIFCLIRCQVTRAVRKIGYVPASLRGFGREKPSRESRLILMGELQQLLEERYLRHCDPSVPLSLAAETVARLIIARMSLAVHHPTSHKDPIPSDIRDQLFLTSIEIVKLSTLLLTNPALRKWNWYFKTHIQWHAVGFVLSEICTRPPSPECDLAWEYVTTILDHWKPSNEERRGNNVRQISKLVTRARQVREMQRGNTLSGQWSSAPGYVPGESSESAYPYSMLPVPAPDGVTGNSPVQIPRDPLFGGMESFMWDPELPSGFESSEFNGFTFDAGMFPSVPSG</sequence>
<evidence type="ECO:0000256" key="2">
    <source>
        <dbReference type="ARBA" id="ARBA00022723"/>
    </source>
</evidence>
<dbReference type="GO" id="GO:0006351">
    <property type="term" value="P:DNA-templated transcription"/>
    <property type="evidence" value="ECO:0007669"/>
    <property type="project" value="InterPro"/>
</dbReference>
<dbReference type="EMBL" id="MVGC01000113">
    <property type="protein sequence ID" value="RJE23610.1"/>
    <property type="molecule type" value="Genomic_DNA"/>
</dbReference>
<evidence type="ECO:0000313" key="9">
    <source>
        <dbReference type="EMBL" id="RJE23610.1"/>
    </source>
</evidence>
<dbReference type="OrthoDB" id="435881at2759"/>
<dbReference type="GO" id="GO:0005634">
    <property type="term" value="C:nucleus"/>
    <property type="evidence" value="ECO:0007669"/>
    <property type="project" value="UniProtKB-SubCell"/>
</dbReference>
<dbReference type="Gene3D" id="4.10.240.10">
    <property type="entry name" value="Zn(2)-C6 fungal-type DNA-binding domain"/>
    <property type="match status" value="1"/>
</dbReference>
<evidence type="ECO:0000313" key="10">
    <source>
        <dbReference type="Proteomes" id="UP000266188"/>
    </source>
</evidence>
<feature type="region of interest" description="Disordered" evidence="7">
    <location>
        <begin position="1"/>
        <end position="39"/>
    </location>
</feature>
<evidence type="ECO:0000256" key="7">
    <source>
        <dbReference type="SAM" id="MobiDB-lite"/>
    </source>
</evidence>
<dbReference type="InterPro" id="IPR001138">
    <property type="entry name" value="Zn2Cys6_DnaBD"/>
</dbReference>
<keyword evidence="2" id="KW-0479">Metal-binding</keyword>
<keyword evidence="10" id="KW-1185">Reference proteome</keyword>
<keyword evidence="5" id="KW-0804">Transcription</keyword>
<dbReference type="InterPro" id="IPR050613">
    <property type="entry name" value="Sec_Metabolite_Reg"/>
</dbReference>
<protein>
    <submittedName>
        <fullName evidence="9">Transcription factor</fullName>
    </submittedName>
</protein>
<feature type="compositionally biased region" description="Polar residues" evidence="7">
    <location>
        <begin position="13"/>
        <end position="39"/>
    </location>
</feature>
<keyword evidence="6" id="KW-0539">Nucleus</keyword>
<feature type="domain" description="Zn(2)-C6 fungal-type" evidence="8">
    <location>
        <begin position="48"/>
        <end position="77"/>
    </location>
</feature>
<dbReference type="Pfam" id="PF00172">
    <property type="entry name" value="Zn_clus"/>
    <property type="match status" value="1"/>
</dbReference>
<dbReference type="Proteomes" id="UP000266188">
    <property type="component" value="Unassembled WGS sequence"/>
</dbReference>
<proteinExistence type="predicted"/>
<dbReference type="PROSITE" id="PS50048">
    <property type="entry name" value="ZN2_CY6_FUNGAL_2"/>
    <property type="match status" value="1"/>
</dbReference>
<name>A0A3A2ZM05_9EURO</name>
<dbReference type="GO" id="GO:0003677">
    <property type="term" value="F:DNA binding"/>
    <property type="evidence" value="ECO:0007669"/>
    <property type="project" value="UniProtKB-KW"/>
</dbReference>
<evidence type="ECO:0000256" key="5">
    <source>
        <dbReference type="ARBA" id="ARBA00023163"/>
    </source>
</evidence>
<evidence type="ECO:0000256" key="1">
    <source>
        <dbReference type="ARBA" id="ARBA00004123"/>
    </source>
</evidence>
<dbReference type="CDD" id="cd12148">
    <property type="entry name" value="fungal_TF_MHR"/>
    <property type="match status" value="1"/>
</dbReference>
<organism evidence="9 10">
    <name type="scientific">Aspergillus sclerotialis</name>
    <dbReference type="NCBI Taxonomy" id="2070753"/>
    <lineage>
        <taxon>Eukaryota</taxon>
        <taxon>Fungi</taxon>
        <taxon>Dikarya</taxon>
        <taxon>Ascomycota</taxon>
        <taxon>Pezizomycotina</taxon>
        <taxon>Eurotiomycetes</taxon>
        <taxon>Eurotiomycetidae</taxon>
        <taxon>Eurotiales</taxon>
        <taxon>Aspergillaceae</taxon>
        <taxon>Aspergillus</taxon>
        <taxon>Aspergillus subgen. Polypaecilum</taxon>
    </lineage>
</organism>
<dbReference type="SUPFAM" id="SSF57701">
    <property type="entry name" value="Zn2/Cys6 DNA-binding domain"/>
    <property type="match status" value="1"/>
</dbReference>
<dbReference type="InterPro" id="IPR036864">
    <property type="entry name" value="Zn2-C6_fun-type_DNA-bd_sf"/>
</dbReference>
<dbReference type="STRING" id="2070753.A0A3A2ZM05"/>
<feature type="compositionally biased region" description="Polar residues" evidence="7">
    <location>
        <begin position="185"/>
        <end position="195"/>
    </location>
</feature>
<dbReference type="PANTHER" id="PTHR31001:SF57">
    <property type="entry name" value="ZN(II)2CYS6 TRANSCRIPTION FACTOR (EUROFUNG)"/>
    <property type="match status" value="1"/>
</dbReference>
<keyword evidence="4" id="KW-0238">DNA-binding</keyword>
<dbReference type="GO" id="GO:0008270">
    <property type="term" value="F:zinc ion binding"/>
    <property type="evidence" value="ECO:0007669"/>
    <property type="project" value="InterPro"/>
</dbReference>
<dbReference type="PANTHER" id="PTHR31001">
    <property type="entry name" value="UNCHARACTERIZED TRANSCRIPTIONAL REGULATORY PROTEIN"/>
    <property type="match status" value="1"/>
</dbReference>
<evidence type="ECO:0000256" key="6">
    <source>
        <dbReference type="ARBA" id="ARBA00023242"/>
    </source>
</evidence>
<evidence type="ECO:0000256" key="4">
    <source>
        <dbReference type="ARBA" id="ARBA00023125"/>
    </source>
</evidence>
<dbReference type="Pfam" id="PF04082">
    <property type="entry name" value="Fungal_trans"/>
    <property type="match status" value="1"/>
</dbReference>
<dbReference type="SMART" id="SM00066">
    <property type="entry name" value="GAL4"/>
    <property type="match status" value="1"/>
</dbReference>
<dbReference type="PROSITE" id="PS00463">
    <property type="entry name" value="ZN2_CY6_FUNGAL_1"/>
    <property type="match status" value="1"/>
</dbReference>
<comment type="caution">
    <text evidence="9">The sequence shown here is derived from an EMBL/GenBank/DDBJ whole genome shotgun (WGS) entry which is preliminary data.</text>
</comment>